<proteinExistence type="predicted"/>
<feature type="transmembrane region" description="Helical" evidence="5">
    <location>
        <begin position="193"/>
        <end position="212"/>
    </location>
</feature>
<feature type="region of interest" description="Disordered" evidence="4">
    <location>
        <begin position="1"/>
        <end position="36"/>
    </location>
</feature>
<keyword evidence="3" id="KW-0934">Plastid</keyword>
<evidence type="ECO:0000256" key="5">
    <source>
        <dbReference type="SAM" id="Phobius"/>
    </source>
</evidence>
<dbReference type="PANTHER" id="PTHR37752:SF1">
    <property type="entry name" value="OS02G0610700 PROTEIN"/>
    <property type="match status" value="1"/>
</dbReference>
<keyword evidence="2" id="KW-0150">Chloroplast</keyword>
<feature type="compositionally biased region" description="Polar residues" evidence="4">
    <location>
        <begin position="1"/>
        <end position="12"/>
    </location>
</feature>
<gene>
    <name evidence="6" type="ORF">WJX75_001947</name>
</gene>
<evidence type="ECO:0000256" key="2">
    <source>
        <dbReference type="ARBA" id="ARBA00022528"/>
    </source>
</evidence>
<comment type="caution">
    <text evidence="6">The sequence shown here is derived from an EMBL/GenBank/DDBJ whole genome shotgun (WGS) entry which is preliminary data.</text>
</comment>
<accession>A0ABR2YZX4</accession>
<reference evidence="6 7" key="1">
    <citation type="journal article" date="2024" name="Nat. Commun.">
        <title>Phylogenomics reveals the evolutionary origins of lichenization in chlorophyte algae.</title>
        <authorList>
            <person name="Puginier C."/>
            <person name="Libourel C."/>
            <person name="Otte J."/>
            <person name="Skaloud P."/>
            <person name="Haon M."/>
            <person name="Grisel S."/>
            <person name="Petersen M."/>
            <person name="Berrin J.G."/>
            <person name="Delaux P.M."/>
            <person name="Dal Grande F."/>
            <person name="Keller J."/>
        </authorList>
    </citation>
    <scope>NUCLEOTIDE SEQUENCE [LARGE SCALE GENOMIC DNA]</scope>
    <source>
        <strain evidence="6 7">SAG 216-7</strain>
    </source>
</reference>
<dbReference type="SUPFAM" id="SSF103511">
    <property type="entry name" value="Chlorophyll a-b binding protein"/>
    <property type="match status" value="1"/>
</dbReference>
<evidence type="ECO:0000256" key="4">
    <source>
        <dbReference type="SAM" id="MobiDB-lite"/>
    </source>
</evidence>
<keyword evidence="5" id="KW-1133">Transmembrane helix</keyword>
<dbReference type="EMBL" id="JALJOT010000002">
    <property type="protein sequence ID" value="KAK9917217.1"/>
    <property type="molecule type" value="Genomic_DNA"/>
</dbReference>
<keyword evidence="7" id="KW-1185">Reference proteome</keyword>
<evidence type="ECO:0000313" key="7">
    <source>
        <dbReference type="Proteomes" id="UP001491310"/>
    </source>
</evidence>
<feature type="transmembrane region" description="Helical" evidence="5">
    <location>
        <begin position="149"/>
        <end position="173"/>
    </location>
</feature>
<dbReference type="Gene3D" id="1.10.3460.10">
    <property type="entry name" value="Chlorophyll a/b binding protein domain"/>
    <property type="match status" value="1"/>
</dbReference>
<comment type="subcellular location">
    <subcellularLocation>
        <location evidence="1">Plastid</location>
        <location evidence="1">Chloroplast</location>
    </subcellularLocation>
</comment>
<dbReference type="InterPro" id="IPR053091">
    <property type="entry name" value="PSII_Assembly/Photoprotect-Rel"/>
</dbReference>
<feature type="compositionally biased region" description="Polar residues" evidence="4">
    <location>
        <begin position="20"/>
        <end position="32"/>
    </location>
</feature>
<evidence type="ECO:0000256" key="3">
    <source>
        <dbReference type="ARBA" id="ARBA00022640"/>
    </source>
</evidence>
<protein>
    <submittedName>
        <fullName evidence="6">Uncharacterized protein</fullName>
    </submittedName>
</protein>
<keyword evidence="5" id="KW-0812">Transmembrane</keyword>
<dbReference type="InterPro" id="IPR022796">
    <property type="entry name" value="Chloroa_b-bind"/>
</dbReference>
<evidence type="ECO:0000313" key="6">
    <source>
        <dbReference type="EMBL" id="KAK9917217.1"/>
    </source>
</evidence>
<keyword evidence="5" id="KW-0472">Membrane</keyword>
<dbReference type="PANTHER" id="PTHR37752">
    <property type="entry name" value="OS02G0610700 PROTEIN"/>
    <property type="match status" value="1"/>
</dbReference>
<name>A0ABR2YZX4_9CHLO</name>
<dbReference type="Pfam" id="PF00504">
    <property type="entry name" value="Chloroa_b-bind"/>
    <property type="match status" value="1"/>
</dbReference>
<sequence>MEFGSALTSSRSVVPGTASLLRSTRKSSQCPAQAQRRLTPLRAQVTKEAKAEMTDKEKVDMLLAERQAQTTKMVEQQDTASQAELVAENLQASSAAAKFEVFGQTQEAINGRAAMLGFVAAVVAELQTGQSVWSQLAGKYVEGDLKEHALGLSSLGFGAIIALLTYASIAPQFQAGEKPDSRSFGPFTPFLEAWTGRVAMLGFSGLLLVELIKGNNPVF</sequence>
<organism evidence="6 7">
    <name type="scientific">Coccomyxa subellipsoidea</name>
    <dbReference type="NCBI Taxonomy" id="248742"/>
    <lineage>
        <taxon>Eukaryota</taxon>
        <taxon>Viridiplantae</taxon>
        <taxon>Chlorophyta</taxon>
        <taxon>core chlorophytes</taxon>
        <taxon>Trebouxiophyceae</taxon>
        <taxon>Trebouxiophyceae incertae sedis</taxon>
        <taxon>Coccomyxaceae</taxon>
        <taxon>Coccomyxa</taxon>
    </lineage>
</organism>
<evidence type="ECO:0000256" key="1">
    <source>
        <dbReference type="ARBA" id="ARBA00004229"/>
    </source>
</evidence>
<dbReference type="Proteomes" id="UP001491310">
    <property type="component" value="Unassembled WGS sequence"/>
</dbReference>